<evidence type="ECO:0000313" key="1">
    <source>
        <dbReference type="EMBL" id="KAL3864590.1"/>
    </source>
</evidence>
<dbReference type="EMBL" id="JBJQND010000010">
    <property type="protein sequence ID" value="KAL3864590.1"/>
    <property type="molecule type" value="Genomic_DNA"/>
</dbReference>
<protein>
    <submittedName>
        <fullName evidence="1">Uncharacterized protein</fullName>
    </submittedName>
</protein>
<keyword evidence="2" id="KW-1185">Reference proteome</keyword>
<proteinExistence type="predicted"/>
<reference evidence="1 2" key="1">
    <citation type="submission" date="2024-11" db="EMBL/GenBank/DDBJ databases">
        <title>Chromosome-level genome assembly of the freshwater bivalve Anodonta woodiana.</title>
        <authorList>
            <person name="Chen X."/>
        </authorList>
    </citation>
    <scope>NUCLEOTIDE SEQUENCE [LARGE SCALE GENOMIC DNA]</scope>
    <source>
        <strain evidence="1">MN2024</strain>
        <tissue evidence="1">Gills</tissue>
    </source>
</reference>
<accession>A0ABD3VSM6</accession>
<comment type="caution">
    <text evidence="1">The sequence shown here is derived from an EMBL/GenBank/DDBJ whole genome shotgun (WGS) entry which is preliminary data.</text>
</comment>
<organism evidence="1 2">
    <name type="scientific">Sinanodonta woodiana</name>
    <name type="common">Chinese pond mussel</name>
    <name type="synonym">Anodonta woodiana</name>
    <dbReference type="NCBI Taxonomy" id="1069815"/>
    <lineage>
        <taxon>Eukaryota</taxon>
        <taxon>Metazoa</taxon>
        <taxon>Spiralia</taxon>
        <taxon>Lophotrochozoa</taxon>
        <taxon>Mollusca</taxon>
        <taxon>Bivalvia</taxon>
        <taxon>Autobranchia</taxon>
        <taxon>Heteroconchia</taxon>
        <taxon>Palaeoheterodonta</taxon>
        <taxon>Unionida</taxon>
        <taxon>Unionoidea</taxon>
        <taxon>Unionidae</taxon>
        <taxon>Unioninae</taxon>
        <taxon>Sinanodonta</taxon>
    </lineage>
</organism>
<name>A0ABD3VSM6_SINWO</name>
<evidence type="ECO:0000313" key="2">
    <source>
        <dbReference type="Proteomes" id="UP001634394"/>
    </source>
</evidence>
<dbReference type="AlphaFoldDB" id="A0ABD3VSM6"/>
<gene>
    <name evidence="1" type="ORF">ACJMK2_006255</name>
</gene>
<dbReference type="Proteomes" id="UP001634394">
    <property type="component" value="Unassembled WGS sequence"/>
</dbReference>
<sequence>MQDKTASYPASCNRCKERSSAENMKVAVLILAFLAVALATPPLHYGNWGYGGYLGGIYGGLHGGYGGVYGGYLPGYLGGYGGYGRYGGFAGYPGYYGGLYGGYGGVYGAGYGGPYGLGVHHVVRNGHHF</sequence>